<keyword evidence="2" id="KW-0012">Acyltransferase</keyword>
<evidence type="ECO:0000259" key="4">
    <source>
        <dbReference type="PROSITE" id="PS51186"/>
    </source>
</evidence>
<reference evidence="5" key="1">
    <citation type="submission" date="2021-03" db="EMBL/GenBank/DDBJ databases">
        <authorList>
            <person name="Kanchanasin P."/>
            <person name="Saeng-In P."/>
            <person name="Phongsopitanun W."/>
            <person name="Yuki M."/>
            <person name="Kudo T."/>
            <person name="Ohkuma M."/>
            <person name="Tanasupawat S."/>
        </authorList>
    </citation>
    <scope>NUCLEOTIDE SEQUENCE</scope>
    <source>
        <strain evidence="5">GKU 128</strain>
    </source>
</reference>
<comment type="similarity">
    <text evidence="3">Belongs to the acetyltransferase family. RimJ subfamily.</text>
</comment>
<dbReference type="PROSITE" id="PS51186">
    <property type="entry name" value="GNAT"/>
    <property type="match status" value="1"/>
</dbReference>
<dbReference type="AlphaFoldDB" id="A0A939P9D0"/>
<keyword evidence="1" id="KW-0808">Transferase</keyword>
<dbReference type="EMBL" id="JAGEOJ010000005">
    <property type="protein sequence ID" value="MBO2448213.1"/>
    <property type="molecule type" value="Genomic_DNA"/>
</dbReference>
<accession>A0A939P9D0</accession>
<feature type="domain" description="N-acetyltransferase" evidence="4">
    <location>
        <begin position="14"/>
        <end position="171"/>
    </location>
</feature>
<organism evidence="5 6">
    <name type="scientific">Actinomadura barringtoniae</name>
    <dbReference type="NCBI Taxonomy" id="1427535"/>
    <lineage>
        <taxon>Bacteria</taxon>
        <taxon>Bacillati</taxon>
        <taxon>Actinomycetota</taxon>
        <taxon>Actinomycetes</taxon>
        <taxon>Streptosporangiales</taxon>
        <taxon>Thermomonosporaceae</taxon>
        <taxon>Actinomadura</taxon>
    </lineage>
</organism>
<dbReference type="RefSeq" id="WP_208255861.1">
    <property type="nucleotide sequence ID" value="NZ_JAGEOJ010000005.1"/>
</dbReference>
<evidence type="ECO:0000256" key="2">
    <source>
        <dbReference type="ARBA" id="ARBA00023315"/>
    </source>
</evidence>
<evidence type="ECO:0000256" key="1">
    <source>
        <dbReference type="ARBA" id="ARBA00022679"/>
    </source>
</evidence>
<comment type="caution">
    <text evidence="5">The sequence shown here is derived from an EMBL/GenBank/DDBJ whole genome shotgun (WGS) entry which is preliminary data.</text>
</comment>
<dbReference type="PANTHER" id="PTHR43792">
    <property type="entry name" value="GNAT FAMILY, PUTATIVE (AFU_ORTHOLOGUE AFUA_3G00765)-RELATED-RELATED"/>
    <property type="match status" value="1"/>
</dbReference>
<dbReference type="InterPro" id="IPR051531">
    <property type="entry name" value="N-acetyltransferase"/>
</dbReference>
<dbReference type="SUPFAM" id="SSF55729">
    <property type="entry name" value="Acyl-CoA N-acyltransferases (Nat)"/>
    <property type="match status" value="1"/>
</dbReference>
<gene>
    <name evidence="5" type="ORF">J4573_14005</name>
</gene>
<dbReference type="PANTHER" id="PTHR43792:SF8">
    <property type="entry name" value="[RIBOSOMAL PROTEIN US5]-ALANINE N-ACETYLTRANSFERASE"/>
    <property type="match status" value="1"/>
</dbReference>
<sequence>MDVSLHEADVGHTEELTRLYSENRAYLRKWEPERDPSFFEPETQRRLLAEIDRRRREGRQWTALIHNGHDYVGYMTLNHIVWGALRNCRIGYWVSQRHAGQGIATAAVARCLDIAFGELGLHRVEASVRTDNPASIRVLENNGFRLIGLARAHVFLEGRWHDEWLYERSEPGPFM</sequence>
<dbReference type="Pfam" id="PF13302">
    <property type="entry name" value="Acetyltransf_3"/>
    <property type="match status" value="1"/>
</dbReference>
<name>A0A939P9D0_9ACTN</name>
<dbReference type="GO" id="GO:0008999">
    <property type="term" value="F:protein-N-terminal-alanine acetyltransferase activity"/>
    <property type="evidence" value="ECO:0007669"/>
    <property type="project" value="TreeGrafter"/>
</dbReference>
<dbReference type="GO" id="GO:0005737">
    <property type="term" value="C:cytoplasm"/>
    <property type="evidence" value="ECO:0007669"/>
    <property type="project" value="TreeGrafter"/>
</dbReference>
<evidence type="ECO:0000313" key="6">
    <source>
        <dbReference type="Proteomes" id="UP000669179"/>
    </source>
</evidence>
<proteinExistence type="inferred from homology"/>
<evidence type="ECO:0000313" key="5">
    <source>
        <dbReference type="EMBL" id="MBO2448213.1"/>
    </source>
</evidence>
<dbReference type="InterPro" id="IPR016181">
    <property type="entry name" value="Acyl_CoA_acyltransferase"/>
</dbReference>
<dbReference type="InterPro" id="IPR000182">
    <property type="entry name" value="GNAT_dom"/>
</dbReference>
<dbReference type="Proteomes" id="UP000669179">
    <property type="component" value="Unassembled WGS sequence"/>
</dbReference>
<keyword evidence="6" id="KW-1185">Reference proteome</keyword>
<evidence type="ECO:0000256" key="3">
    <source>
        <dbReference type="ARBA" id="ARBA00038502"/>
    </source>
</evidence>
<dbReference type="Gene3D" id="3.40.630.30">
    <property type="match status" value="1"/>
</dbReference>
<protein>
    <submittedName>
        <fullName evidence="5">GNAT family N-acetyltransferase</fullName>
    </submittedName>
</protein>